<evidence type="ECO:0000256" key="2">
    <source>
        <dbReference type="ARBA" id="ARBA00023180"/>
    </source>
</evidence>
<comment type="catalytic activity">
    <reaction evidence="4">
        <text>Eliminative cleavage of (1-&gt;4)-alpha-D-galacturonan methyl ester to give oligosaccharides with 4-deoxy-6-O-methyl-alpha-D-galact-4-enuronosyl groups at their non-reducing ends.</text>
        <dbReference type="EC" id="4.2.2.10"/>
    </reaction>
</comment>
<accession>A0A080ZZD4</accession>
<dbReference type="PANTHER" id="PTHR31683:SF67">
    <property type="entry name" value="PECTIN LYASE F-RELATED"/>
    <property type="match status" value="1"/>
</dbReference>
<evidence type="ECO:0000256" key="7">
    <source>
        <dbReference type="SAM" id="MobiDB-lite"/>
    </source>
</evidence>
<dbReference type="PANTHER" id="PTHR31683">
    <property type="entry name" value="PECTATE LYASE 18-RELATED"/>
    <property type="match status" value="1"/>
</dbReference>
<evidence type="ECO:0000256" key="5">
    <source>
        <dbReference type="ARBA" id="ARBA00037631"/>
    </source>
</evidence>
<feature type="chain" id="PRO_5001753586" description="pectin lyase" evidence="8">
    <location>
        <begin position="27"/>
        <end position="439"/>
    </location>
</feature>
<evidence type="ECO:0000256" key="6">
    <source>
        <dbReference type="ARBA" id="ARBA00039082"/>
    </source>
</evidence>
<reference evidence="10 11" key="1">
    <citation type="submission" date="2013-11" db="EMBL/GenBank/DDBJ databases">
        <title>The Genome Sequence of Phytophthora parasitica P1976.</title>
        <authorList>
            <consortium name="The Broad Institute Genomics Platform"/>
            <person name="Russ C."/>
            <person name="Tyler B."/>
            <person name="Panabieres F."/>
            <person name="Shan W."/>
            <person name="Tripathy S."/>
            <person name="Grunwald N."/>
            <person name="Machado M."/>
            <person name="Johnson C.S."/>
            <person name="Walker B."/>
            <person name="Young S."/>
            <person name="Zeng Q."/>
            <person name="Gargeya S."/>
            <person name="Fitzgerald M."/>
            <person name="Haas B."/>
            <person name="Abouelleil A."/>
            <person name="Allen A.W."/>
            <person name="Alvarado L."/>
            <person name="Arachchi H.M."/>
            <person name="Berlin A.M."/>
            <person name="Chapman S.B."/>
            <person name="Gainer-Dewar J."/>
            <person name="Goldberg J."/>
            <person name="Griggs A."/>
            <person name="Gujja S."/>
            <person name="Hansen M."/>
            <person name="Howarth C."/>
            <person name="Imamovic A."/>
            <person name="Ireland A."/>
            <person name="Larimer J."/>
            <person name="McCowan C."/>
            <person name="Murphy C."/>
            <person name="Pearson M."/>
            <person name="Poon T.W."/>
            <person name="Priest M."/>
            <person name="Roberts A."/>
            <person name="Saif S."/>
            <person name="Shea T."/>
            <person name="Sisk P."/>
            <person name="Sykes S."/>
            <person name="Wortman J."/>
            <person name="Nusbaum C."/>
            <person name="Birren B."/>
        </authorList>
    </citation>
    <scope>NUCLEOTIDE SEQUENCE [LARGE SCALE GENOMIC DNA]</scope>
    <source>
        <strain evidence="10 11">P1976</strain>
    </source>
</reference>
<evidence type="ECO:0000313" key="11">
    <source>
        <dbReference type="Proteomes" id="UP000028582"/>
    </source>
</evidence>
<keyword evidence="3" id="KW-0456">Lyase</keyword>
<dbReference type="GO" id="GO:0030570">
    <property type="term" value="F:pectate lyase activity"/>
    <property type="evidence" value="ECO:0007669"/>
    <property type="project" value="InterPro"/>
</dbReference>
<dbReference type="Proteomes" id="UP000028582">
    <property type="component" value="Unassembled WGS sequence"/>
</dbReference>
<comment type="caution">
    <text evidence="10">The sequence shown here is derived from an EMBL/GenBank/DDBJ whole genome shotgun (WGS) entry which is preliminary data.</text>
</comment>
<dbReference type="Gene3D" id="2.160.20.10">
    <property type="entry name" value="Single-stranded right-handed beta-helix, Pectin lyase-like"/>
    <property type="match status" value="1"/>
</dbReference>
<feature type="compositionally biased region" description="Polar residues" evidence="7">
    <location>
        <begin position="420"/>
        <end position="433"/>
    </location>
</feature>
<sequence>MPRSSRQVSILLCLVLAFILTQNCFAHAASVVTGTPPGFASGTTGGGNAKAVYPTTIKELTAYLSDNTPRVVVLKQQFNFINTEGSTTEKGCRPKNNLDCIAKKNGFQGQDAIQPSFSKCDGSTVDVTYDKAAITPLTVGSNKTLVGEGTKGVLNGKGLMITGSNVIVQNIHINNLNPHLVWGGDAITIRGNGNVAPKGIWIDHVKVSSVGRQMVVINFSGATGVTISNSDFDGNTKYSSSCDGRHYWGFLILGKQTEMSLLGNYMHKMSGRFPKIGGHDGEVSVIHAANNYFFDGTGHAFDVATGGFVLAEGNYFNSVSTPNQPDPKGSIFIPNAAGDCQASIGRPCKLNVLTKSGSFVSNSKDAVIKKISNLKSRIGNTKVTEAGSFSAATKNFGVGALKGDSVVQASVKMSAAATVSAPNDESALQTNVKEPTRVK</sequence>
<dbReference type="InterPro" id="IPR045032">
    <property type="entry name" value="PEL"/>
</dbReference>
<evidence type="ECO:0000256" key="1">
    <source>
        <dbReference type="ARBA" id="ARBA00023157"/>
    </source>
</evidence>
<dbReference type="SUPFAM" id="SSF51126">
    <property type="entry name" value="Pectin lyase-like"/>
    <property type="match status" value="1"/>
</dbReference>
<evidence type="ECO:0000256" key="8">
    <source>
        <dbReference type="SAM" id="SignalP"/>
    </source>
</evidence>
<evidence type="ECO:0000256" key="3">
    <source>
        <dbReference type="ARBA" id="ARBA00023239"/>
    </source>
</evidence>
<dbReference type="OrthoDB" id="1637350at2759"/>
<dbReference type="SMART" id="SM00656">
    <property type="entry name" value="Amb_all"/>
    <property type="match status" value="1"/>
</dbReference>
<evidence type="ECO:0000259" key="9">
    <source>
        <dbReference type="SMART" id="SM00656"/>
    </source>
</evidence>
<feature type="domain" description="Pectate lyase" evidence="9">
    <location>
        <begin position="103"/>
        <end position="322"/>
    </location>
</feature>
<dbReference type="EMBL" id="ANJA01002121">
    <property type="protein sequence ID" value="ETO71995.1"/>
    <property type="molecule type" value="Genomic_DNA"/>
</dbReference>
<dbReference type="InterPro" id="IPR011050">
    <property type="entry name" value="Pectin_lyase_fold/virulence"/>
</dbReference>
<dbReference type="InterPro" id="IPR002022">
    <property type="entry name" value="Pec_lyase"/>
</dbReference>
<dbReference type="EC" id="4.2.2.10" evidence="6"/>
<proteinExistence type="predicted"/>
<feature type="region of interest" description="Disordered" evidence="7">
    <location>
        <begin position="418"/>
        <end position="439"/>
    </location>
</feature>
<protein>
    <recommendedName>
        <fullName evidence="6">pectin lyase</fullName>
        <ecNumber evidence="6">4.2.2.10</ecNumber>
    </recommendedName>
</protein>
<name>A0A080ZZD4_PHYNI</name>
<dbReference type="InterPro" id="IPR012334">
    <property type="entry name" value="Pectin_lyas_fold"/>
</dbReference>
<organism evidence="10 11">
    <name type="scientific">Phytophthora nicotianae P1976</name>
    <dbReference type="NCBI Taxonomy" id="1317066"/>
    <lineage>
        <taxon>Eukaryota</taxon>
        <taxon>Sar</taxon>
        <taxon>Stramenopiles</taxon>
        <taxon>Oomycota</taxon>
        <taxon>Peronosporomycetes</taxon>
        <taxon>Peronosporales</taxon>
        <taxon>Peronosporaceae</taxon>
        <taxon>Phytophthora</taxon>
    </lineage>
</organism>
<gene>
    <name evidence="10" type="ORF">F444_11773</name>
</gene>
<comment type="function">
    <text evidence="5">Pectinolytic enzymes consist of four classes of enzymes: pectin lyase, polygalacturonase, pectin methylesterase and rhamnogalacturonase. Among pectinolytic enzymes, pectin lyase is the most important in depolymerization of pectin, since it cleaves internal glycosidic bonds of highly methylated pectins.</text>
</comment>
<dbReference type="GO" id="GO:0047490">
    <property type="term" value="F:pectin lyase activity"/>
    <property type="evidence" value="ECO:0007669"/>
    <property type="project" value="UniProtKB-EC"/>
</dbReference>
<evidence type="ECO:0000256" key="4">
    <source>
        <dbReference type="ARBA" id="ARBA00036818"/>
    </source>
</evidence>
<feature type="signal peptide" evidence="8">
    <location>
        <begin position="1"/>
        <end position="26"/>
    </location>
</feature>
<keyword evidence="8" id="KW-0732">Signal</keyword>
<keyword evidence="1" id="KW-1015">Disulfide bond</keyword>
<dbReference type="AlphaFoldDB" id="A0A080ZZD4"/>
<evidence type="ECO:0000313" key="10">
    <source>
        <dbReference type="EMBL" id="ETO71995.1"/>
    </source>
</evidence>
<keyword evidence="2" id="KW-0325">Glycoprotein</keyword>
<dbReference type="Pfam" id="PF00544">
    <property type="entry name" value="Pectate_lyase_4"/>
    <property type="match status" value="1"/>
</dbReference>